<evidence type="ECO:0000313" key="3">
    <source>
        <dbReference type="Proteomes" id="UP000295277"/>
    </source>
</evidence>
<evidence type="ECO:0008006" key="4">
    <source>
        <dbReference type="Google" id="ProtNLM"/>
    </source>
</evidence>
<proteinExistence type="predicted"/>
<evidence type="ECO:0000313" key="2">
    <source>
        <dbReference type="EMBL" id="TCM84712.1"/>
    </source>
</evidence>
<protein>
    <recommendedName>
        <fullName evidence="4">5-aminolevulic acid synthase</fullName>
    </recommendedName>
</protein>
<gene>
    <name evidence="2" type="ORF">EV216_11028</name>
</gene>
<accession>A0A4R1YUG0</accession>
<dbReference type="AlphaFoldDB" id="A0A4R1YUG0"/>
<reference evidence="2 3" key="1">
    <citation type="submission" date="2019-03" db="EMBL/GenBank/DDBJ databases">
        <title>Genomic Encyclopedia of Type Strains, Phase IV (KMG-IV): sequencing the most valuable type-strain genomes for metagenomic binning, comparative biology and taxonomic classification.</title>
        <authorList>
            <person name="Goeker M."/>
        </authorList>
    </citation>
    <scope>NUCLEOTIDE SEQUENCE [LARGE SCALE GENOMIC DNA]</scope>
    <source>
        <strain evidence="2 3">DSM 21153</strain>
    </source>
</reference>
<keyword evidence="1" id="KW-0732">Signal</keyword>
<evidence type="ECO:0000256" key="1">
    <source>
        <dbReference type="SAM" id="SignalP"/>
    </source>
</evidence>
<feature type="chain" id="PRO_5020771862" description="5-aminolevulic acid synthase" evidence="1">
    <location>
        <begin position="19"/>
        <end position="191"/>
    </location>
</feature>
<sequence>MRAVCLGVAAVLVAGAGAAEPLDGKAARAQLFDPSGVEVTVIAQDFLTARDRTALEFAGAQQNYYGAIAAAPGEGLLSEATVAAANYHDVDSARAAALKSCDSARKGGPRCVIVAEIRPIGWAPRQLSLSADASEGLRKTYRPARGAKALAISPATGIWAVATGPEAGREAVASCARQSGRDDCRVVVADR</sequence>
<organism evidence="2 3">
    <name type="scientific">Rhodovulum steppense</name>
    <dbReference type="NCBI Taxonomy" id="540251"/>
    <lineage>
        <taxon>Bacteria</taxon>
        <taxon>Pseudomonadati</taxon>
        <taxon>Pseudomonadota</taxon>
        <taxon>Alphaproteobacteria</taxon>
        <taxon>Rhodobacterales</taxon>
        <taxon>Paracoccaceae</taxon>
        <taxon>Rhodovulum</taxon>
    </lineage>
</organism>
<comment type="caution">
    <text evidence="2">The sequence shown here is derived from an EMBL/GenBank/DDBJ whole genome shotgun (WGS) entry which is preliminary data.</text>
</comment>
<name>A0A4R1YUG0_9RHOB</name>
<dbReference type="OrthoDB" id="7658791at2"/>
<dbReference type="EMBL" id="SLVM01000010">
    <property type="protein sequence ID" value="TCM84712.1"/>
    <property type="molecule type" value="Genomic_DNA"/>
</dbReference>
<feature type="signal peptide" evidence="1">
    <location>
        <begin position="1"/>
        <end position="18"/>
    </location>
</feature>
<dbReference type="Proteomes" id="UP000295277">
    <property type="component" value="Unassembled WGS sequence"/>
</dbReference>
<keyword evidence="3" id="KW-1185">Reference proteome</keyword>